<dbReference type="InterPro" id="IPR045179">
    <property type="entry name" value="YgfZ/GcvT"/>
</dbReference>
<protein>
    <submittedName>
        <fullName evidence="1">Folate-dependent protein for Fe/S cluster synthesis/repair in oxidative stress</fullName>
    </submittedName>
</protein>
<organism evidence="1">
    <name type="scientific">hydrothermal vent metagenome</name>
    <dbReference type="NCBI Taxonomy" id="652676"/>
    <lineage>
        <taxon>unclassified sequences</taxon>
        <taxon>metagenomes</taxon>
        <taxon>ecological metagenomes</taxon>
    </lineage>
</organism>
<dbReference type="PANTHER" id="PTHR22602">
    <property type="entry name" value="TRANSFERASE CAF17, MITOCHONDRIAL-RELATED"/>
    <property type="match status" value="1"/>
</dbReference>
<accession>A0A170PRY5</accession>
<dbReference type="NCBIfam" id="TIGR03317">
    <property type="entry name" value="ygfZ_signature"/>
    <property type="match status" value="1"/>
</dbReference>
<dbReference type="AlphaFoldDB" id="A0A170PRY5"/>
<reference evidence="1" key="1">
    <citation type="submission" date="2015-10" db="EMBL/GenBank/DDBJ databases">
        <authorList>
            <person name="Gilbert D.G."/>
        </authorList>
    </citation>
    <scope>NUCLEOTIDE SEQUENCE</scope>
</reference>
<proteinExistence type="predicted"/>
<dbReference type="GO" id="GO:0016226">
    <property type="term" value="P:iron-sulfur cluster assembly"/>
    <property type="evidence" value="ECO:0007669"/>
    <property type="project" value="TreeGrafter"/>
</dbReference>
<dbReference type="Gene3D" id="3.30.70.1630">
    <property type="match status" value="1"/>
</dbReference>
<dbReference type="Gene3D" id="3.30.70.1400">
    <property type="entry name" value="Aminomethyltransferase beta-barrel domains"/>
    <property type="match status" value="1"/>
</dbReference>
<gene>
    <name evidence="1" type="ORF">MGWOODY_XGa634</name>
</gene>
<sequence>MSELAATRDNYTSPMNRSWLAFLQSKSGEIGESQRTVFPHFQQEIPDQYVIPCTQESVICFEGEDVESFLQSQFTCDINDLQDNKFLFGAYCNPKGRVLATFRLFTMNGAIYMVCHHSIVTSLLERLKMFVLRADVAFRTRPDLAVMCHNKFTEPGRFSLLSWCKTGPAWPKECYGDSESTQPAQLIVLPVSDAIQLIEESEEDITLLDSDYWNLLQIRHGVASITESASGLFTPQNLNLDLISGVSFSKGCYPGQEIVARLRYLGRVKQRLLRGRFQDECEVRVGGSVTLLDTTDSKAGVIVNASVLEGVTTECLLSVYGFLEAETIYCYSAQPSKQITTLPLPYPLQ</sequence>
<name>A0A170PRY5_9ZZZZ</name>
<dbReference type="InterPro" id="IPR017703">
    <property type="entry name" value="YgfZ/GCV_T_CS"/>
</dbReference>
<dbReference type="PANTHER" id="PTHR22602:SF0">
    <property type="entry name" value="TRANSFERASE CAF17, MITOCHONDRIAL-RELATED"/>
    <property type="match status" value="1"/>
</dbReference>
<dbReference type="EMBL" id="CZRL01000104">
    <property type="protein sequence ID" value="CUS54155.1"/>
    <property type="molecule type" value="Genomic_DNA"/>
</dbReference>
<dbReference type="SUPFAM" id="SSF103025">
    <property type="entry name" value="Folate-binding domain"/>
    <property type="match status" value="1"/>
</dbReference>
<evidence type="ECO:0000313" key="1">
    <source>
        <dbReference type="EMBL" id="CUS54155.1"/>
    </source>
</evidence>
<dbReference type="Gene3D" id="2.40.30.160">
    <property type="match status" value="1"/>
</dbReference>